<sequence>MPSSEPGIGYFVGVSPLTSSYLSDQDSLRVATTTWNSDAERPRGVVQISHGLAEHVARYGRFAEALTAAGFHVVGSDHRGHGRTIADVPGDFGEAGFEGLWRDVVQLGEGIRAEYPGLPVFLFGHSMGSFAGQHVLVERSDLYDGVILSGSTAIDVIAAGMADAPAADLSVFNAAFEHRTGYEWLSRDDAEVDLYVADPLCGFDLPASTTPALFAGGAQLSDPAVLGRIRPDLPLLLASGSDDPLAGGGELIELLASRYREAGLTDVTVIVYPEARHEILNETNRDEVTRDLLAWLEAHTG</sequence>
<evidence type="ECO:0000313" key="3">
    <source>
        <dbReference type="Proteomes" id="UP000316988"/>
    </source>
</evidence>
<keyword evidence="3" id="KW-1185">Reference proteome</keyword>
<dbReference type="InterPro" id="IPR022742">
    <property type="entry name" value="Hydrolase_4"/>
</dbReference>
<evidence type="ECO:0000259" key="1">
    <source>
        <dbReference type="Pfam" id="PF12146"/>
    </source>
</evidence>
<dbReference type="SUPFAM" id="SSF53474">
    <property type="entry name" value="alpha/beta-Hydrolases"/>
    <property type="match status" value="1"/>
</dbReference>
<comment type="caution">
    <text evidence="2">The sequence shown here is derived from an EMBL/GenBank/DDBJ whole genome shotgun (WGS) entry which is preliminary data.</text>
</comment>
<dbReference type="Proteomes" id="UP000316988">
    <property type="component" value="Unassembled WGS sequence"/>
</dbReference>
<dbReference type="EMBL" id="VLNT01000007">
    <property type="protein sequence ID" value="TSD62722.1"/>
    <property type="molecule type" value="Genomic_DNA"/>
</dbReference>
<organism evidence="2 3">
    <name type="scientific">Aeromicrobium piscarium</name>
    <dbReference type="NCBI Taxonomy" id="2590901"/>
    <lineage>
        <taxon>Bacteria</taxon>
        <taxon>Bacillati</taxon>
        <taxon>Actinomycetota</taxon>
        <taxon>Actinomycetes</taxon>
        <taxon>Propionibacteriales</taxon>
        <taxon>Nocardioidaceae</taxon>
        <taxon>Aeromicrobium</taxon>
    </lineage>
</organism>
<feature type="domain" description="Serine aminopeptidase S33" evidence="1">
    <location>
        <begin position="41"/>
        <end position="284"/>
    </location>
</feature>
<protein>
    <submittedName>
        <fullName evidence="2">Lysophospholipase</fullName>
    </submittedName>
</protein>
<name>A0A554S8R9_9ACTN</name>
<dbReference type="OrthoDB" id="9806902at2"/>
<dbReference type="Pfam" id="PF12146">
    <property type="entry name" value="Hydrolase_4"/>
    <property type="match status" value="1"/>
</dbReference>
<reference evidence="2 3" key="1">
    <citation type="submission" date="2019-07" db="EMBL/GenBank/DDBJ databases">
        <authorList>
            <person name="Zhao L.H."/>
        </authorList>
    </citation>
    <scope>NUCLEOTIDE SEQUENCE [LARGE SCALE GENOMIC DNA]</scope>
    <source>
        <strain evidence="2 3">Co35</strain>
    </source>
</reference>
<dbReference type="InterPro" id="IPR051044">
    <property type="entry name" value="MAG_DAG_Lipase"/>
</dbReference>
<dbReference type="PANTHER" id="PTHR11614">
    <property type="entry name" value="PHOSPHOLIPASE-RELATED"/>
    <property type="match status" value="1"/>
</dbReference>
<proteinExistence type="predicted"/>
<dbReference type="AlphaFoldDB" id="A0A554S8R9"/>
<accession>A0A554S8R9</accession>
<evidence type="ECO:0000313" key="2">
    <source>
        <dbReference type="EMBL" id="TSD62722.1"/>
    </source>
</evidence>
<gene>
    <name evidence="2" type="ORF">FNM00_10085</name>
</gene>
<dbReference type="InterPro" id="IPR029058">
    <property type="entry name" value="AB_hydrolase_fold"/>
</dbReference>
<dbReference type="Gene3D" id="3.40.50.1820">
    <property type="entry name" value="alpha/beta hydrolase"/>
    <property type="match status" value="1"/>
</dbReference>